<evidence type="ECO:0000256" key="2">
    <source>
        <dbReference type="PROSITE-ProRule" id="PRU00335"/>
    </source>
</evidence>
<dbReference type="OrthoDB" id="9812484at2"/>
<evidence type="ECO:0000256" key="1">
    <source>
        <dbReference type="ARBA" id="ARBA00023125"/>
    </source>
</evidence>
<evidence type="ECO:0000259" key="3">
    <source>
        <dbReference type="PROSITE" id="PS50977"/>
    </source>
</evidence>
<protein>
    <submittedName>
        <fullName evidence="4">TetR family transcriptional regulator</fullName>
    </submittedName>
</protein>
<dbReference type="SUPFAM" id="SSF46689">
    <property type="entry name" value="Homeodomain-like"/>
    <property type="match status" value="1"/>
</dbReference>
<dbReference type="PRINTS" id="PR00455">
    <property type="entry name" value="HTHTETR"/>
</dbReference>
<keyword evidence="5" id="KW-1185">Reference proteome</keyword>
<dbReference type="GO" id="GO:0003677">
    <property type="term" value="F:DNA binding"/>
    <property type="evidence" value="ECO:0007669"/>
    <property type="project" value="UniProtKB-UniRule"/>
</dbReference>
<sequence length="200" mass="23583">MGRAYTLEEKKQIKENLKKFAKEIFKEKGVKKARIEEITKAVGISLGGFYTFYKNKEELFLDIINDIEKEMFKKVIQEAKTTEDSIEEYFRKVTYIMCEKMNKNKIFIDKDSDVLKIINNSSEEDKKRALEEDLFVIERIKSIWRERGCNIDTPAEKLLGVFRCITTIRSNADMIGENVIDELTLHIIDKFVEIYITENR</sequence>
<dbReference type="Pfam" id="PF00440">
    <property type="entry name" value="TetR_N"/>
    <property type="match status" value="1"/>
</dbReference>
<accession>A0A2U8DT08</accession>
<proteinExistence type="predicted"/>
<name>A0A2U8DT08_9CLOT</name>
<keyword evidence="1 2" id="KW-0238">DNA-binding</keyword>
<feature type="domain" description="HTH tetR-type" evidence="3">
    <location>
        <begin position="11"/>
        <end position="71"/>
    </location>
</feature>
<dbReference type="Gene3D" id="1.10.357.10">
    <property type="entry name" value="Tetracycline Repressor, domain 2"/>
    <property type="match status" value="1"/>
</dbReference>
<organism evidence="4 5">
    <name type="scientific">Clostridium drakei</name>
    <dbReference type="NCBI Taxonomy" id="332101"/>
    <lineage>
        <taxon>Bacteria</taxon>
        <taxon>Bacillati</taxon>
        <taxon>Bacillota</taxon>
        <taxon>Clostridia</taxon>
        <taxon>Eubacteriales</taxon>
        <taxon>Clostridiaceae</taxon>
        <taxon>Clostridium</taxon>
    </lineage>
</organism>
<dbReference type="PROSITE" id="PS50977">
    <property type="entry name" value="HTH_TETR_2"/>
    <property type="match status" value="1"/>
</dbReference>
<dbReference type="Proteomes" id="UP000244910">
    <property type="component" value="Chromosome"/>
</dbReference>
<dbReference type="KEGG" id="cdrk:B9W14_13880"/>
<evidence type="ECO:0000313" key="5">
    <source>
        <dbReference type="Proteomes" id="UP000244910"/>
    </source>
</evidence>
<dbReference type="InterPro" id="IPR050624">
    <property type="entry name" value="HTH-type_Tx_Regulator"/>
</dbReference>
<gene>
    <name evidence="4" type="ORF">B9W14_13880</name>
</gene>
<reference evidence="5" key="1">
    <citation type="submission" date="2017-04" db="EMBL/GenBank/DDBJ databases">
        <authorList>
            <person name="Song Y."/>
            <person name="Cho B.-K."/>
        </authorList>
    </citation>
    <scope>NUCLEOTIDE SEQUENCE [LARGE SCALE GENOMIC DNA]</scope>
    <source>
        <strain evidence="5">SL1</strain>
    </source>
</reference>
<evidence type="ECO:0000313" key="4">
    <source>
        <dbReference type="EMBL" id="AWI05545.1"/>
    </source>
</evidence>
<dbReference type="InterPro" id="IPR001647">
    <property type="entry name" value="HTH_TetR"/>
</dbReference>
<dbReference type="RefSeq" id="WP_052037980.1">
    <property type="nucleotide sequence ID" value="NZ_CP020953.1"/>
</dbReference>
<dbReference type="PANTHER" id="PTHR43479">
    <property type="entry name" value="ACREF/ENVCD OPERON REPRESSOR-RELATED"/>
    <property type="match status" value="1"/>
</dbReference>
<feature type="DNA-binding region" description="H-T-H motif" evidence="2">
    <location>
        <begin position="34"/>
        <end position="53"/>
    </location>
</feature>
<dbReference type="EMBL" id="CP020953">
    <property type="protein sequence ID" value="AWI05545.1"/>
    <property type="molecule type" value="Genomic_DNA"/>
</dbReference>
<dbReference type="AlphaFoldDB" id="A0A2U8DT08"/>
<dbReference type="PANTHER" id="PTHR43479:SF22">
    <property type="entry name" value="TRANSCRIPTIONAL REGULATOR, TETR FAMILY"/>
    <property type="match status" value="1"/>
</dbReference>
<dbReference type="InterPro" id="IPR009057">
    <property type="entry name" value="Homeodomain-like_sf"/>
</dbReference>